<dbReference type="InterPro" id="IPR011057">
    <property type="entry name" value="Mss4-like_sf"/>
</dbReference>
<dbReference type="InterPro" id="IPR006913">
    <property type="entry name" value="CENP-V/GFA"/>
</dbReference>
<accession>A0A9P5PNN0</accession>
<dbReference type="SUPFAM" id="SSF51316">
    <property type="entry name" value="Mss4-like"/>
    <property type="match status" value="1"/>
</dbReference>
<dbReference type="PROSITE" id="PS51891">
    <property type="entry name" value="CENP_V_GFA"/>
    <property type="match status" value="1"/>
</dbReference>
<dbReference type="AlphaFoldDB" id="A0A9P5PNN0"/>
<evidence type="ECO:0000256" key="1">
    <source>
        <dbReference type="ARBA" id="ARBA00005495"/>
    </source>
</evidence>
<dbReference type="Pfam" id="PF04828">
    <property type="entry name" value="GFA"/>
    <property type="match status" value="1"/>
</dbReference>
<proteinExistence type="inferred from homology"/>
<name>A0A9P5PNN0_9AGAR</name>
<dbReference type="InterPro" id="IPR052355">
    <property type="entry name" value="CENP-V-like"/>
</dbReference>
<dbReference type="GO" id="GO:0046872">
    <property type="term" value="F:metal ion binding"/>
    <property type="evidence" value="ECO:0007669"/>
    <property type="project" value="UniProtKB-KW"/>
</dbReference>
<sequence length="104" mass="11757">MTTYSGNCHCGLIKFTVTLPGSIYDQVIANCNCSLCARNGSLYIYFQKKEEVKYFSGEADLKSYNADLGSNKRYLEHMFCPQCGSYTGWKCLEPPFELLPGVER</sequence>
<evidence type="ECO:0000256" key="2">
    <source>
        <dbReference type="ARBA" id="ARBA00022723"/>
    </source>
</evidence>
<dbReference type="OrthoDB" id="3264588at2759"/>
<feature type="domain" description="CENP-V/GFA" evidence="4">
    <location>
        <begin position="4"/>
        <end position="104"/>
    </location>
</feature>
<keyword evidence="3" id="KW-0862">Zinc</keyword>
<dbReference type="PANTHER" id="PTHR28620:SF1">
    <property type="entry name" value="CENP-V_GFA DOMAIN-CONTAINING PROTEIN"/>
    <property type="match status" value="1"/>
</dbReference>
<dbReference type="GO" id="GO:0016846">
    <property type="term" value="F:carbon-sulfur lyase activity"/>
    <property type="evidence" value="ECO:0007669"/>
    <property type="project" value="InterPro"/>
</dbReference>
<reference evidence="5" key="1">
    <citation type="submission" date="2020-11" db="EMBL/GenBank/DDBJ databases">
        <authorList>
            <consortium name="DOE Joint Genome Institute"/>
            <person name="Ahrendt S."/>
            <person name="Riley R."/>
            <person name="Andreopoulos W."/>
            <person name="Labutti K."/>
            <person name="Pangilinan J."/>
            <person name="Ruiz-Duenas F.J."/>
            <person name="Barrasa J.M."/>
            <person name="Sanchez-Garcia M."/>
            <person name="Camarero S."/>
            <person name="Miyauchi S."/>
            <person name="Serrano A."/>
            <person name="Linde D."/>
            <person name="Babiker R."/>
            <person name="Drula E."/>
            <person name="Ayuso-Fernandez I."/>
            <person name="Pacheco R."/>
            <person name="Padilla G."/>
            <person name="Ferreira P."/>
            <person name="Barriuso J."/>
            <person name="Kellner H."/>
            <person name="Castanera R."/>
            <person name="Alfaro M."/>
            <person name="Ramirez L."/>
            <person name="Pisabarro A.G."/>
            <person name="Kuo A."/>
            <person name="Tritt A."/>
            <person name="Lipzen A."/>
            <person name="He G."/>
            <person name="Yan M."/>
            <person name="Ng V."/>
            <person name="Cullen D."/>
            <person name="Martin F."/>
            <person name="Rosso M.-N."/>
            <person name="Henrissat B."/>
            <person name="Hibbett D."/>
            <person name="Martinez A.T."/>
            <person name="Grigoriev I.V."/>
        </authorList>
    </citation>
    <scope>NUCLEOTIDE SEQUENCE</scope>
    <source>
        <strain evidence="5">AH 40177</strain>
    </source>
</reference>
<evidence type="ECO:0000313" key="6">
    <source>
        <dbReference type="Proteomes" id="UP000772434"/>
    </source>
</evidence>
<dbReference type="Proteomes" id="UP000772434">
    <property type="component" value="Unassembled WGS sequence"/>
</dbReference>
<organism evidence="5 6">
    <name type="scientific">Rhodocollybia butyracea</name>
    <dbReference type="NCBI Taxonomy" id="206335"/>
    <lineage>
        <taxon>Eukaryota</taxon>
        <taxon>Fungi</taxon>
        <taxon>Dikarya</taxon>
        <taxon>Basidiomycota</taxon>
        <taxon>Agaricomycotina</taxon>
        <taxon>Agaricomycetes</taxon>
        <taxon>Agaricomycetidae</taxon>
        <taxon>Agaricales</taxon>
        <taxon>Marasmiineae</taxon>
        <taxon>Omphalotaceae</taxon>
        <taxon>Rhodocollybia</taxon>
    </lineage>
</organism>
<dbReference type="PANTHER" id="PTHR28620">
    <property type="entry name" value="CENTROMERE PROTEIN V"/>
    <property type="match status" value="1"/>
</dbReference>
<protein>
    <submittedName>
        <fullName evidence="5">Mss4-like protein</fullName>
    </submittedName>
</protein>
<keyword evidence="6" id="KW-1185">Reference proteome</keyword>
<evidence type="ECO:0000313" key="5">
    <source>
        <dbReference type="EMBL" id="KAF9069186.1"/>
    </source>
</evidence>
<comment type="caution">
    <text evidence="5">The sequence shown here is derived from an EMBL/GenBank/DDBJ whole genome shotgun (WGS) entry which is preliminary data.</text>
</comment>
<dbReference type="EMBL" id="JADNRY010000053">
    <property type="protein sequence ID" value="KAF9069186.1"/>
    <property type="molecule type" value="Genomic_DNA"/>
</dbReference>
<gene>
    <name evidence="5" type="ORF">BDP27DRAFT_1325770</name>
</gene>
<comment type="similarity">
    <text evidence="1">Belongs to the Gfa family.</text>
</comment>
<keyword evidence="2" id="KW-0479">Metal-binding</keyword>
<evidence type="ECO:0000256" key="3">
    <source>
        <dbReference type="ARBA" id="ARBA00022833"/>
    </source>
</evidence>
<evidence type="ECO:0000259" key="4">
    <source>
        <dbReference type="PROSITE" id="PS51891"/>
    </source>
</evidence>
<dbReference type="Gene3D" id="2.170.150.70">
    <property type="match status" value="1"/>
</dbReference>